<comment type="caution">
    <text evidence="1">The sequence shown here is derived from an EMBL/GenBank/DDBJ whole genome shotgun (WGS) entry which is preliminary data.</text>
</comment>
<proteinExistence type="predicted"/>
<dbReference type="EMBL" id="CM056743">
    <property type="protein sequence ID" value="KAJ8671865.1"/>
    <property type="molecule type" value="Genomic_DNA"/>
</dbReference>
<organism evidence="1 2">
    <name type="scientific">Eretmocerus hayati</name>
    <dbReference type="NCBI Taxonomy" id="131215"/>
    <lineage>
        <taxon>Eukaryota</taxon>
        <taxon>Metazoa</taxon>
        <taxon>Ecdysozoa</taxon>
        <taxon>Arthropoda</taxon>
        <taxon>Hexapoda</taxon>
        <taxon>Insecta</taxon>
        <taxon>Pterygota</taxon>
        <taxon>Neoptera</taxon>
        <taxon>Endopterygota</taxon>
        <taxon>Hymenoptera</taxon>
        <taxon>Apocrita</taxon>
        <taxon>Proctotrupomorpha</taxon>
        <taxon>Chalcidoidea</taxon>
        <taxon>Aphelinidae</taxon>
        <taxon>Aphelininae</taxon>
        <taxon>Eretmocerus</taxon>
    </lineage>
</organism>
<dbReference type="Proteomes" id="UP001239111">
    <property type="component" value="Chromosome 3"/>
</dbReference>
<evidence type="ECO:0000313" key="2">
    <source>
        <dbReference type="Proteomes" id="UP001239111"/>
    </source>
</evidence>
<gene>
    <name evidence="1" type="ORF">QAD02_003124</name>
</gene>
<protein>
    <submittedName>
        <fullName evidence="1">Uncharacterized protein</fullName>
    </submittedName>
</protein>
<evidence type="ECO:0000313" key="1">
    <source>
        <dbReference type="EMBL" id="KAJ8671865.1"/>
    </source>
</evidence>
<reference evidence="1" key="1">
    <citation type="submission" date="2023-04" db="EMBL/GenBank/DDBJ databases">
        <title>A chromosome-level genome assembly of the parasitoid wasp Eretmocerus hayati.</title>
        <authorList>
            <person name="Zhong Y."/>
            <person name="Liu S."/>
            <person name="Liu Y."/>
        </authorList>
    </citation>
    <scope>NUCLEOTIDE SEQUENCE</scope>
    <source>
        <strain evidence="1">ZJU_SS_LIU_2023</strain>
    </source>
</reference>
<keyword evidence="2" id="KW-1185">Reference proteome</keyword>
<accession>A0ACC2NQP4</accession>
<name>A0ACC2NQP4_9HYME</name>
<sequence>MENDHPEDNNMDTNSFNIFSGPAISLYQKSYFELMKKSLREGGIVCSQAGTIWMNFEQVQETFRNCKAVFPNVSYAISSVPTYPTGQIGFVLGSSDAVSTHKDSFTWK</sequence>